<dbReference type="InterPro" id="IPR031939">
    <property type="entry name" value="Adhesin_E-like"/>
</dbReference>
<name>A0ABR7AVQ4_9PSED</name>
<evidence type="ECO:0000313" key="2">
    <source>
        <dbReference type="EMBL" id="MBC3948460.1"/>
    </source>
</evidence>
<comment type="caution">
    <text evidence="2">The sequence shown here is derived from an EMBL/GenBank/DDBJ whole genome shotgun (WGS) entry which is preliminary data.</text>
</comment>
<dbReference type="Pfam" id="PF16747">
    <property type="entry name" value="Adhesin_E"/>
    <property type="match status" value="1"/>
</dbReference>
<protein>
    <recommendedName>
        <fullName evidence="1">Surface-adhesin protein E-like domain-containing protein</fullName>
    </recommendedName>
</protein>
<sequence>MRRSILPLAFMTLAACSSQQGPADKQSALLEQPFTPDSVMREGDVINFQVAAPTDSGPPFWSSTQFSAACSQPQVNQVYSFKYRRFYPGNLGYYTPATPLPAQYHATLMGNRDFTRACKNLPMPDWRQVAGSDDKQQLLLDITSVEKKGDKVQFWAGHDEPKTSISPANNAPFTQTREHYVMDCSARSATLLGLYYLNAKNEVTDGQIERLPAPKAITAADEDLSRLFERACKAPESLASLPVHKQRNKVTVAADALPDVNPAVLKNIEQLHMPAPSRQLNYIEFAGTRSNREKEWKDGTAFTLSTDPTTGQLAIAHKNENLVVGRQINWRGLLKLSGREQAKLSHNTLVTKSLTFQGDWQHLNVGSKVGYTVTQSLSSNVLGKLGEDPETVECSVDSEQSAKDLHANLKGNAKALICRKSMGGFTLPQTEHYYYLVDYGFFYHARTEEKGYTSLNMHVVNAR</sequence>
<keyword evidence="3" id="KW-1185">Reference proteome</keyword>
<dbReference type="PROSITE" id="PS51257">
    <property type="entry name" value="PROKAR_LIPOPROTEIN"/>
    <property type="match status" value="1"/>
</dbReference>
<proteinExistence type="predicted"/>
<dbReference type="EMBL" id="JACONW010000003">
    <property type="protein sequence ID" value="MBC3948460.1"/>
    <property type="molecule type" value="Genomic_DNA"/>
</dbReference>
<gene>
    <name evidence="2" type="ORF">H8S59_01565</name>
</gene>
<organism evidence="2 3">
    <name type="scientific">Pseudomonas folii</name>
    <dbReference type="NCBI Taxonomy" id="2762593"/>
    <lineage>
        <taxon>Bacteria</taxon>
        <taxon>Pseudomonadati</taxon>
        <taxon>Pseudomonadota</taxon>
        <taxon>Gammaproteobacteria</taxon>
        <taxon>Pseudomonadales</taxon>
        <taxon>Pseudomonadaceae</taxon>
        <taxon>Pseudomonas</taxon>
    </lineage>
</organism>
<evidence type="ECO:0000313" key="3">
    <source>
        <dbReference type="Proteomes" id="UP000651852"/>
    </source>
</evidence>
<reference evidence="2 3" key="1">
    <citation type="submission" date="2020-08" db="EMBL/GenBank/DDBJ databases">
        <title>Putative novel bacterial strains isolated from necrotic wheat leaf tissues caused by Xanthomonas translucens.</title>
        <authorList>
            <person name="Tambong J.T."/>
        </authorList>
    </citation>
    <scope>NUCLEOTIDE SEQUENCE [LARGE SCALE GENOMIC DNA]</scope>
    <source>
        <strain evidence="2 3">DOAB 1069</strain>
    </source>
</reference>
<dbReference type="RefSeq" id="WP_187520238.1">
    <property type="nucleotide sequence ID" value="NZ_JACONW010000003.1"/>
</dbReference>
<feature type="domain" description="Surface-adhesin protein E-like" evidence="1">
    <location>
        <begin position="126"/>
        <end position="201"/>
    </location>
</feature>
<evidence type="ECO:0000259" key="1">
    <source>
        <dbReference type="Pfam" id="PF16747"/>
    </source>
</evidence>
<dbReference type="Proteomes" id="UP000651852">
    <property type="component" value="Unassembled WGS sequence"/>
</dbReference>
<accession>A0ABR7AVQ4</accession>